<evidence type="ECO:0000313" key="3">
    <source>
        <dbReference type="Proteomes" id="UP000187609"/>
    </source>
</evidence>
<proteinExistence type="predicted"/>
<keyword evidence="3" id="KW-1185">Reference proteome</keyword>
<evidence type="ECO:0000256" key="1">
    <source>
        <dbReference type="SAM" id="MobiDB-lite"/>
    </source>
</evidence>
<name>A0A1J6J0F6_NICAT</name>
<gene>
    <name evidence="2" type="ORF">A4A49_52066</name>
</gene>
<dbReference type="Gramene" id="OIT03383">
    <property type="protein sequence ID" value="OIT03383"/>
    <property type="gene ID" value="A4A49_52066"/>
</dbReference>
<dbReference type="EMBL" id="MJEQ01037187">
    <property type="protein sequence ID" value="OIT03383.1"/>
    <property type="molecule type" value="Genomic_DNA"/>
</dbReference>
<dbReference type="Proteomes" id="UP000187609">
    <property type="component" value="Unassembled WGS sequence"/>
</dbReference>
<organism evidence="2 3">
    <name type="scientific">Nicotiana attenuata</name>
    <name type="common">Coyote tobacco</name>
    <dbReference type="NCBI Taxonomy" id="49451"/>
    <lineage>
        <taxon>Eukaryota</taxon>
        <taxon>Viridiplantae</taxon>
        <taxon>Streptophyta</taxon>
        <taxon>Embryophyta</taxon>
        <taxon>Tracheophyta</taxon>
        <taxon>Spermatophyta</taxon>
        <taxon>Magnoliopsida</taxon>
        <taxon>eudicotyledons</taxon>
        <taxon>Gunneridae</taxon>
        <taxon>Pentapetalae</taxon>
        <taxon>asterids</taxon>
        <taxon>lamiids</taxon>
        <taxon>Solanales</taxon>
        <taxon>Solanaceae</taxon>
        <taxon>Nicotianoideae</taxon>
        <taxon>Nicotianeae</taxon>
        <taxon>Nicotiana</taxon>
    </lineage>
</organism>
<evidence type="ECO:0000313" key="2">
    <source>
        <dbReference type="EMBL" id="OIT03383.1"/>
    </source>
</evidence>
<accession>A0A1J6J0F6</accession>
<protein>
    <submittedName>
        <fullName evidence="2">Uncharacterized protein</fullName>
    </submittedName>
</protein>
<dbReference type="AlphaFoldDB" id="A0A1J6J0F6"/>
<reference evidence="2" key="1">
    <citation type="submission" date="2016-11" db="EMBL/GenBank/DDBJ databases">
        <title>The genome of Nicotiana attenuata.</title>
        <authorList>
            <person name="Xu S."/>
            <person name="Brockmoeller T."/>
            <person name="Gaquerel E."/>
            <person name="Navarro A."/>
            <person name="Kuhl H."/>
            <person name="Gase K."/>
            <person name="Ling Z."/>
            <person name="Zhou W."/>
            <person name="Kreitzer C."/>
            <person name="Stanke M."/>
            <person name="Tang H."/>
            <person name="Lyons E."/>
            <person name="Pandey P."/>
            <person name="Pandey S.P."/>
            <person name="Timmermann B."/>
            <person name="Baldwin I.T."/>
        </authorList>
    </citation>
    <scope>NUCLEOTIDE SEQUENCE [LARGE SCALE GENOMIC DNA]</scope>
    <source>
        <strain evidence="2">UT</strain>
    </source>
</reference>
<comment type="caution">
    <text evidence="2">The sequence shown here is derived from an EMBL/GenBank/DDBJ whole genome shotgun (WGS) entry which is preliminary data.</text>
</comment>
<feature type="region of interest" description="Disordered" evidence="1">
    <location>
        <begin position="1"/>
        <end position="23"/>
    </location>
</feature>
<sequence length="153" mass="16897">MGLPDGFPQARPMAQKEAPSGSNMDIHEIYGKKILYSTILTDAMGSTTTPNHQEQEAVKARRTIHNDLDSLKKISLKGSVKIGVYDNVNVFMSFMNDVDFNIVAEVGTPVELDVSTKGMTRPSMAKVRVEIDLLRPLVTSVWVGNEDDNSPFK</sequence>